<dbReference type="Proteomes" id="UP000315131">
    <property type="component" value="Unassembled WGS sequence"/>
</dbReference>
<dbReference type="OrthoDB" id="1451884at2"/>
<evidence type="ECO:0000313" key="3">
    <source>
        <dbReference type="Proteomes" id="UP000315131"/>
    </source>
</evidence>
<evidence type="ECO:0000313" key="2">
    <source>
        <dbReference type="EMBL" id="TRO67512.1"/>
    </source>
</evidence>
<dbReference type="AlphaFoldDB" id="A0A550I976"/>
<protein>
    <submittedName>
        <fullName evidence="2">Uncharacterized protein</fullName>
    </submittedName>
</protein>
<evidence type="ECO:0000256" key="1">
    <source>
        <dbReference type="SAM" id="Phobius"/>
    </source>
</evidence>
<comment type="caution">
    <text evidence="2">The sequence shown here is derived from an EMBL/GenBank/DDBJ whole genome shotgun (WGS) entry which is preliminary data.</text>
</comment>
<dbReference type="EMBL" id="VHSF01000001">
    <property type="protein sequence ID" value="TRO67512.1"/>
    <property type="molecule type" value="Genomic_DNA"/>
</dbReference>
<dbReference type="RefSeq" id="WP_143410286.1">
    <property type="nucleotide sequence ID" value="NZ_VHSF01000001.1"/>
</dbReference>
<keyword evidence="3" id="KW-1185">Reference proteome</keyword>
<organism evidence="2 3">
    <name type="scientific">Christiangramia sabulilitoris</name>
    <dbReference type="NCBI Taxonomy" id="2583991"/>
    <lineage>
        <taxon>Bacteria</taxon>
        <taxon>Pseudomonadati</taxon>
        <taxon>Bacteroidota</taxon>
        <taxon>Flavobacteriia</taxon>
        <taxon>Flavobacteriales</taxon>
        <taxon>Flavobacteriaceae</taxon>
        <taxon>Christiangramia</taxon>
    </lineage>
</organism>
<keyword evidence="1" id="KW-0812">Transmembrane</keyword>
<accession>A0A550I976</accession>
<gene>
    <name evidence="2" type="ORF">FGM01_06410</name>
</gene>
<sequence length="69" mass="7785">MRLFLPQIDLSDHLETDFNIFGFLFKLILIGAIALLVFFLTDRSYHAKAFNDQGNATPEVLMAGPPVPY</sequence>
<reference evidence="2 3" key="1">
    <citation type="submission" date="2019-06" db="EMBL/GenBank/DDBJ databases">
        <title>Gramella sabulilitoris sp. nov., isolated from a marine sand.</title>
        <authorList>
            <person name="Yoon J.-H."/>
        </authorList>
    </citation>
    <scope>NUCLEOTIDE SEQUENCE [LARGE SCALE GENOMIC DNA]</scope>
    <source>
        <strain evidence="2 3">HSMS-1</strain>
    </source>
</reference>
<proteinExistence type="predicted"/>
<name>A0A550I976_9FLAO</name>
<feature type="transmembrane region" description="Helical" evidence="1">
    <location>
        <begin position="20"/>
        <end position="40"/>
    </location>
</feature>
<keyword evidence="1" id="KW-0472">Membrane</keyword>
<keyword evidence="1" id="KW-1133">Transmembrane helix</keyword>